<dbReference type="AlphaFoldDB" id="A0AAV6LK16"/>
<protein>
    <submittedName>
        <fullName evidence="2">Uncharacterized protein</fullName>
    </submittedName>
</protein>
<reference evidence="2" key="1">
    <citation type="submission" date="2020-08" db="EMBL/GenBank/DDBJ databases">
        <title>Plant Genome Project.</title>
        <authorList>
            <person name="Zhang R.-G."/>
        </authorList>
    </citation>
    <scope>NUCLEOTIDE SEQUENCE</scope>
    <source>
        <strain evidence="2">WSP0</strain>
        <tissue evidence="2">Leaf</tissue>
    </source>
</reference>
<evidence type="ECO:0000313" key="3">
    <source>
        <dbReference type="Proteomes" id="UP000823749"/>
    </source>
</evidence>
<feature type="compositionally biased region" description="Acidic residues" evidence="1">
    <location>
        <begin position="34"/>
        <end position="43"/>
    </location>
</feature>
<accession>A0AAV6LK16</accession>
<evidence type="ECO:0000313" key="2">
    <source>
        <dbReference type="EMBL" id="KAG5565157.1"/>
    </source>
</evidence>
<evidence type="ECO:0000256" key="1">
    <source>
        <dbReference type="SAM" id="MobiDB-lite"/>
    </source>
</evidence>
<dbReference type="EMBL" id="JACTNZ010000001">
    <property type="protein sequence ID" value="KAG5565157.1"/>
    <property type="molecule type" value="Genomic_DNA"/>
</dbReference>
<dbReference type="Proteomes" id="UP000823749">
    <property type="component" value="Chromosome 1"/>
</dbReference>
<sequence>MMSSESIPSAMPSPSPKRRRNEDDQIDFGRVTGEEEELWSGYSENEEECLLRVSYSGVVGGADDVDLETEGHKTLGCC</sequence>
<keyword evidence="3" id="KW-1185">Reference proteome</keyword>
<feature type="region of interest" description="Disordered" evidence="1">
    <location>
        <begin position="1"/>
        <end position="43"/>
    </location>
</feature>
<proteinExistence type="predicted"/>
<organism evidence="2 3">
    <name type="scientific">Rhododendron griersonianum</name>
    <dbReference type="NCBI Taxonomy" id="479676"/>
    <lineage>
        <taxon>Eukaryota</taxon>
        <taxon>Viridiplantae</taxon>
        <taxon>Streptophyta</taxon>
        <taxon>Embryophyta</taxon>
        <taxon>Tracheophyta</taxon>
        <taxon>Spermatophyta</taxon>
        <taxon>Magnoliopsida</taxon>
        <taxon>eudicotyledons</taxon>
        <taxon>Gunneridae</taxon>
        <taxon>Pentapetalae</taxon>
        <taxon>asterids</taxon>
        <taxon>Ericales</taxon>
        <taxon>Ericaceae</taxon>
        <taxon>Ericoideae</taxon>
        <taxon>Rhodoreae</taxon>
        <taxon>Rhododendron</taxon>
    </lineage>
</organism>
<comment type="caution">
    <text evidence="2">The sequence shown here is derived from an EMBL/GenBank/DDBJ whole genome shotgun (WGS) entry which is preliminary data.</text>
</comment>
<gene>
    <name evidence="2" type="ORF">RHGRI_001151</name>
</gene>
<name>A0AAV6LK16_9ERIC</name>